<protein>
    <submittedName>
        <fullName evidence="2">DUF393 domain-containing protein</fullName>
    </submittedName>
</protein>
<name>A0A4R9JR87_9LEPT</name>
<keyword evidence="1" id="KW-1133">Transmembrane helix</keyword>
<organism evidence="2 3">
    <name type="scientific">Leptospira kemamanensis</name>
    <dbReference type="NCBI Taxonomy" id="2484942"/>
    <lineage>
        <taxon>Bacteria</taxon>
        <taxon>Pseudomonadati</taxon>
        <taxon>Spirochaetota</taxon>
        <taxon>Spirochaetia</taxon>
        <taxon>Leptospirales</taxon>
        <taxon>Leptospiraceae</taxon>
        <taxon>Leptospira</taxon>
    </lineage>
</organism>
<dbReference type="Proteomes" id="UP000297609">
    <property type="component" value="Unassembled WGS sequence"/>
</dbReference>
<keyword evidence="1" id="KW-0812">Transmembrane</keyword>
<gene>
    <name evidence="2" type="ORF">EHQ59_05150</name>
</gene>
<evidence type="ECO:0000313" key="3">
    <source>
        <dbReference type="Proteomes" id="UP000297609"/>
    </source>
</evidence>
<dbReference type="RefSeq" id="WP_135618115.1">
    <property type="nucleotide sequence ID" value="NZ_RQGG01000013.1"/>
</dbReference>
<sequence>MNEPNPTLLIYDGNCSFCTRIANGLQKKSIKPIKMISYHDLSEGALQKFHPELTTERCQGEVQIIQNGKRYPGFFGLRVLVWNLRNYRYFGWILYLPFVPIFGMFTFMILKRFRSKLDPV</sequence>
<reference evidence="2" key="1">
    <citation type="journal article" date="2019" name="PLoS Negl. Trop. Dis.">
        <title>Revisiting the worldwide diversity of Leptospira species in the environment.</title>
        <authorList>
            <person name="Vincent A.T."/>
            <person name="Schiettekatte O."/>
            <person name="Bourhy P."/>
            <person name="Veyrier F.J."/>
            <person name="Picardeau M."/>
        </authorList>
    </citation>
    <scope>NUCLEOTIDE SEQUENCE [LARGE SCALE GENOMIC DNA]</scope>
    <source>
        <strain evidence="2">201702454</strain>
    </source>
</reference>
<dbReference type="AlphaFoldDB" id="A0A4R9JR87"/>
<dbReference type="OrthoDB" id="9813713at2"/>
<dbReference type="EMBL" id="RQGG01000013">
    <property type="protein sequence ID" value="TGL54997.1"/>
    <property type="molecule type" value="Genomic_DNA"/>
</dbReference>
<dbReference type="InterPro" id="IPR007263">
    <property type="entry name" value="DCC1-like"/>
</dbReference>
<dbReference type="Pfam" id="PF04134">
    <property type="entry name" value="DCC1-like"/>
    <property type="match status" value="1"/>
</dbReference>
<feature type="transmembrane region" description="Helical" evidence="1">
    <location>
        <begin position="89"/>
        <end position="110"/>
    </location>
</feature>
<proteinExistence type="predicted"/>
<comment type="caution">
    <text evidence="2">The sequence shown here is derived from an EMBL/GenBank/DDBJ whole genome shotgun (WGS) entry which is preliminary data.</text>
</comment>
<evidence type="ECO:0000313" key="2">
    <source>
        <dbReference type="EMBL" id="TGL54997.1"/>
    </source>
</evidence>
<keyword evidence="3" id="KW-1185">Reference proteome</keyword>
<dbReference type="GO" id="GO:0015035">
    <property type="term" value="F:protein-disulfide reductase activity"/>
    <property type="evidence" value="ECO:0007669"/>
    <property type="project" value="InterPro"/>
</dbReference>
<accession>A0A4R9JR87</accession>
<evidence type="ECO:0000256" key="1">
    <source>
        <dbReference type="SAM" id="Phobius"/>
    </source>
</evidence>
<keyword evidence="1" id="KW-0472">Membrane</keyword>